<dbReference type="OrthoDB" id="8109453at2"/>
<protein>
    <submittedName>
        <fullName evidence="3">Isopenicillin-N N-acyltransferase like protein</fullName>
    </submittedName>
</protein>
<dbReference type="AlphaFoldDB" id="A0A1I2E1R8"/>
<dbReference type="RefSeq" id="WP_091661890.1">
    <property type="nucleotide sequence ID" value="NZ_FONT01000005.1"/>
</dbReference>
<dbReference type="Gene3D" id="1.10.10.2120">
    <property type="match status" value="1"/>
</dbReference>
<accession>A0A1I2E1R8</accession>
<keyword evidence="4" id="KW-1185">Reference proteome</keyword>
<feature type="region of interest" description="Disordered" evidence="1">
    <location>
        <begin position="1"/>
        <end position="20"/>
    </location>
</feature>
<evidence type="ECO:0000313" key="4">
    <source>
        <dbReference type="Proteomes" id="UP000199516"/>
    </source>
</evidence>
<evidence type="ECO:0000256" key="1">
    <source>
        <dbReference type="SAM" id="MobiDB-lite"/>
    </source>
</evidence>
<evidence type="ECO:0000313" key="3">
    <source>
        <dbReference type="EMBL" id="SFE86649.1"/>
    </source>
</evidence>
<dbReference type="InterPro" id="IPR047801">
    <property type="entry name" value="Peptidase_C45"/>
</dbReference>
<sequence length="372" mass="41430">MKKLNLRGSASEIGRQHGEQGKDEIHVSLSTYERLFYDYQGIDWNTVKERAKIHIRAIESFDESLLEEMQGVADGAGLVFEDILALNARSEIALTGNAHTSFSDGCTSFSTCSPLTEDTIIGQNWDWKGTQKDSLLMLNIEREDRPNILMITEGGIIGKIGCNENALGVGLNALHSTKKTDGVPIHLGLRSILDSSSLHEAMGKIQEGQMASAANFMIGYSEGKHRGLAFHVEVSPFGIAITNEEASHGVHTNHICSQEIQMKVGEGNNLRYSDSEIRKRRAEQLIQQAITNQTKITDETFREWLRDTFNAPNSINHYVNEQAPVHRRMETVFGIVMNLTTNDIYVCDGMPAHQPFEKFSVSTGGKENVHQR</sequence>
<keyword evidence="3" id="KW-0808">Transferase</keyword>
<keyword evidence="3" id="KW-0012">Acyltransferase</keyword>
<proteinExistence type="predicted"/>
<dbReference type="STRING" id="930128.SAMN05192532_10539"/>
<dbReference type="GO" id="GO:0016746">
    <property type="term" value="F:acyltransferase activity"/>
    <property type="evidence" value="ECO:0007669"/>
    <property type="project" value="UniProtKB-KW"/>
</dbReference>
<dbReference type="EMBL" id="FONT01000005">
    <property type="protein sequence ID" value="SFE86649.1"/>
    <property type="molecule type" value="Genomic_DNA"/>
</dbReference>
<gene>
    <name evidence="3" type="ORF">SAMN05192532_10539</name>
</gene>
<dbReference type="PANTHER" id="PTHR34180">
    <property type="entry name" value="PEPTIDASE C45"/>
    <property type="match status" value="1"/>
</dbReference>
<reference evidence="3 4" key="1">
    <citation type="submission" date="2016-10" db="EMBL/GenBank/DDBJ databases">
        <authorList>
            <person name="de Groot N.N."/>
        </authorList>
    </citation>
    <scope>NUCLEOTIDE SEQUENCE [LARGE SCALE GENOMIC DNA]</scope>
    <source>
        <strain evidence="3 4">DSM 23995</strain>
    </source>
</reference>
<evidence type="ECO:0000259" key="2">
    <source>
        <dbReference type="Pfam" id="PF03417"/>
    </source>
</evidence>
<dbReference type="Gene3D" id="3.60.60.10">
    <property type="entry name" value="Penicillin V Acylase, Chain A"/>
    <property type="match status" value="1"/>
</dbReference>
<dbReference type="Pfam" id="PF03417">
    <property type="entry name" value="AAT"/>
    <property type="match status" value="1"/>
</dbReference>
<name>A0A1I2E1R8_9BACI</name>
<dbReference type="Proteomes" id="UP000199516">
    <property type="component" value="Unassembled WGS sequence"/>
</dbReference>
<dbReference type="NCBIfam" id="NF040521">
    <property type="entry name" value="C45_proenzyme"/>
    <property type="match status" value="1"/>
</dbReference>
<dbReference type="InterPro" id="IPR005079">
    <property type="entry name" value="Peptidase_C45_hydrolase"/>
</dbReference>
<dbReference type="PANTHER" id="PTHR34180:SF1">
    <property type="entry name" value="BETA-ALANYL-DOPAMINE_CARCININE HYDROLASE"/>
    <property type="match status" value="1"/>
</dbReference>
<feature type="domain" description="Peptidase C45 hydrolase" evidence="2">
    <location>
        <begin position="118"/>
        <end position="316"/>
    </location>
</feature>
<dbReference type="InterPro" id="IPR047794">
    <property type="entry name" value="C45_proenzyme-like"/>
</dbReference>
<organism evidence="3 4">
    <name type="scientific">Alteribacillus iranensis</name>
    <dbReference type="NCBI Taxonomy" id="930128"/>
    <lineage>
        <taxon>Bacteria</taxon>
        <taxon>Bacillati</taxon>
        <taxon>Bacillota</taxon>
        <taxon>Bacilli</taxon>
        <taxon>Bacillales</taxon>
        <taxon>Bacillaceae</taxon>
        <taxon>Alteribacillus</taxon>
    </lineage>
</organism>